<evidence type="ECO:0000313" key="1">
    <source>
        <dbReference type="EMBL" id="KHJ69249.1"/>
    </source>
</evidence>
<name>A0A0B1R9E4_9GAMM</name>
<gene>
    <name evidence="1" type="ORF">QU24_04830</name>
</gene>
<dbReference type="AlphaFoldDB" id="A0A0B1R9E4"/>
<organism evidence="1 2">
    <name type="scientific">Pantoea rodasii</name>
    <dbReference type="NCBI Taxonomy" id="1076549"/>
    <lineage>
        <taxon>Bacteria</taxon>
        <taxon>Pseudomonadati</taxon>
        <taxon>Pseudomonadota</taxon>
        <taxon>Gammaproteobacteria</taxon>
        <taxon>Enterobacterales</taxon>
        <taxon>Erwiniaceae</taxon>
        <taxon>Pantoea</taxon>
    </lineage>
</organism>
<reference evidence="1 2" key="1">
    <citation type="submission" date="2014-11" db="EMBL/GenBank/DDBJ databases">
        <title>Genome sequencing of Pantoea rodasii ND03.</title>
        <authorList>
            <person name="Muhamad Yunos N.Y."/>
            <person name="Chan K.-G."/>
        </authorList>
    </citation>
    <scope>NUCLEOTIDE SEQUENCE [LARGE SCALE GENOMIC DNA]</scope>
    <source>
        <strain evidence="1 2">ND03</strain>
    </source>
</reference>
<dbReference type="EMBL" id="JTJJ01000019">
    <property type="protein sequence ID" value="KHJ69249.1"/>
    <property type="molecule type" value="Genomic_DNA"/>
</dbReference>
<evidence type="ECO:0008006" key="3">
    <source>
        <dbReference type="Google" id="ProtNLM"/>
    </source>
</evidence>
<evidence type="ECO:0000313" key="2">
    <source>
        <dbReference type="Proteomes" id="UP000030853"/>
    </source>
</evidence>
<accession>A0A0B1R9E4</accession>
<dbReference type="Proteomes" id="UP000030853">
    <property type="component" value="Unassembled WGS sequence"/>
</dbReference>
<proteinExistence type="predicted"/>
<sequence>MDNGGQKIPVEIHQLIGNVAKELIRSGRSLTLDELTRALHRLSETAKDTAVRERSREIIALLLKRMH</sequence>
<protein>
    <recommendedName>
        <fullName evidence="3">Two-component-system connector protein AriR</fullName>
    </recommendedName>
</protein>
<comment type="caution">
    <text evidence="1">The sequence shown here is derived from an EMBL/GenBank/DDBJ whole genome shotgun (WGS) entry which is preliminary data.</text>
</comment>